<sequence>MPALGCNDGIQASHANNAFELISMGLIFKPPKKNNAIVKDVKLDDTIRYLGVGIEDTLIISKKLIPSKVR</sequence>
<proteinExistence type="predicted"/>
<gene>
    <name evidence="1" type="ORF">A6E01_17355</name>
</gene>
<reference evidence="1 2" key="1">
    <citation type="submission" date="2016-06" db="EMBL/GenBank/DDBJ databases">
        <title>Adaptive Radiation by Waves of Gene Transfer Leads to Fine-Scale Resource Partitioning in Marine Microbes.</title>
        <authorList>
            <person name="Hehemann J.-H."/>
            <person name="Arevalo P."/>
            <person name="Datta M.S."/>
            <person name="Yu X."/>
            <person name="Corzett C."/>
            <person name="Henschel A."/>
            <person name="Preheim S.P."/>
            <person name="Timberlake S."/>
            <person name="Alm E.J."/>
            <person name="Polz M.F."/>
        </authorList>
    </citation>
    <scope>NUCLEOTIDE SEQUENCE [LARGE SCALE GENOMIC DNA]</scope>
    <source>
        <strain evidence="1 2">FF50</strain>
    </source>
</reference>
<organism evidence="1 2">
    <name type="scientific">Vibrio breoganii</name>
    <dbReference type="NCBI Taxonomy" id="553239"/>
    <lineage>
        <taxon>Bacteria</taxon>
        <taxon>Pseudomonadati</taxon>
        <taxon>Pseudomonadota</taxon>
        <taxon>Gammaproteobacteria</taxon>
        <taxon>Vibrionales</taxon>
        <taxon>Vibrionaceae</taxon>
        <taxon>Vibrio</taxon>
    </lineage>
</organism>
<dbReference type="KEGG" id="vbr:A6E01_17355"/>
<dbReference type="EMBL" id="CP016178">
    <property type="protein sequence ID" value="ANO34947.1"/>
    <property type="molecule type" value="Genomic_DNA"/>
</dbReference>
<name>A0AAN0XY66_9VIBR</name>
<protein>
    <submittedName>
        <fullName evidence="1">Uncharacterized protein</fullName>
    </submittedName>
</protein>
<evidence type="ECO:0000313" key="1">
    <source>
        <dbReference type="EMBL" id="ANO34947.1"/>
    </source>
</evidence>
<dbReference type="Proteomes" id="UP000092018">
    <property type="component" value="Chromosome 2"/>
</dbReference>
<evidence type="ECO:0000313" key="2">
    <source>
        <dbReference type="Proteomes" id="UP000092018"/>
    </source>
</evidence>
<accession>A0AAN0XY66</accession>
<dbReference type="AlphaFoldDB" id="A0AAN0XY66"/>